<sequence>MHLEKKHLVAFRKSMKNYRSLLSKSENEHATTSYFFKLVSLIPPSNSEKVLKIDSSAQELMILLEQSMQVFFNPLMLSFPTREPHVSLLKENGEDQVPNHICSDHFSLEVSSKDQY</sequence>
<evidence type="ECO:0000313" key="1">
    <source>
        <dbReference type="EMBL" id="GIZ04336.1"/>
    </source>
</evidence>
<reference evidence="1 2" key="1">
    <citation type="submission" date="2021-06" db="EMBL/GenBank/DDBJ databases">
        <title>Caerostris extrusa draft genome.</title>
        <authorList>
            <person name="Kono N."/>
            <person name="Arakawa K."/>
        </authorList>
    </citation>
    <scope>NUCLEOTIDE SEQUENCE [LARGE SCALE GENOMIC DNA]</scope>
</reference>
<name>A0AAV4YA30_CAEEX</name>
<keyword evidence="2" id="KW-1185">Reference proteome</keyword>
<dbReference type="AlphaFoldDB" id="A0AAV4YA30"/>
<gene>
    <name evidence="1" type="ORF">CEXT_26141</name>
</gene>
<protein>
    <submittedName>
        <fullName evidence="1">Uncharacterized protein</fullName>
    </submittedName>
</protein>
<comment type="caution">
    <text evidence="1">The sequence shown here is derived from an EMBL/GenBank/DDBJ whole genome shotgun (WGS) entry which is preliminary data.</text>
</comment>
<organism evidence="1 2">
    <name type="scientific">Caerostris extrusa</name>
    <name type="common">Bark spider</name>
    <name type="synonym">Caerostris bankana</name>
    <dbReference type="NCBI Taxonomy" id="172846"/>
    <lineage>
        <taxon>Eukaryota</taxon>
        <taxon>Metazoa</taxon>
        <taxon>Ecdysozoa</taxon>
        <taxon>Arthropoda</taxon>
        <taxon>Chelicerata</taxon>
        <taxon>Arachnida</taxon>
        <taxon>Araneae</taxon>
        <taxon>Araneomorphae</taxon>
        <taxon>Entelegynae</taxon>
        <taxon>Araneoidea</taxon>
        <taxon>Araneidae</taxon>
        <taxon>Caerostris</taxon>
    </lineage>
</organism>
<dbReference type="Proteomes" id="UP001054945">
    <property type="component" value="Unassembled WGS sequence"/>
</dbReference>
<dbReference type="EMBL" id="BPLR01001718">
    <property type="protein sequence ID" value="GIZ04336.1"/>
    <property type="molecule type" value="Genomic_DNA"/>
</dbReference>
<evidence type="ECO:0000313" key="2">
    <source>
        <dbReference type="Proteomes" id="UP001054945"/>
    </source>
</evidence>
<proteinExistence type="predicted"/>
<accession>A0AAV4YA30</accession>